<protein>
    <submittedName>
        <fullName evidence="2">BTB domain-containing protein</fullName>
    </submittedName>
</protein>
<accession>A0AC34G753</accession>
<dbReference type="WBParaSite" id="ES5_v2.g25454.t1">
    <property type="protein sequence ID" value="ES5_v2.g25454.t1"/>
    <property type="gene ID" value="ES5_v2.g25454"/>
</dbReference>
<reference evidence="2" key="1">
    <citation type="submission" date="2022-11" db="UniProtKB">
        <authorList>
            <consortium name="WormBaseParasite"/>
        </authorList>
    </citation>
    <scope>IDENTIFICATION</scope>
</reference>
<dbReference type="Proteomes" id="UP000887579">
    <property type="component" value="Unplaced"/>
</dbReference>
<evidence type="ECO:0000313" key="1">
    <source>
        <dbReference type="Proteomes" id="UP000887579"/>
    </source>
</evidence>
<name>A0AC34G753_9BILA</name>
<proteinExistence type="predicted"/>
<evidence type="ECO:0000313" key="2">
    <source>
        <dbReference type="WBParaSite" id="ES5_v2.g25454.t1"/>
    </source>
</evidence>
<sequence>MSRTQDDTPSQNNTPDRQFADDWRESPTPVFSPSELTPTAKNDSKWSEILSDKRYADVILVCRYNVYKIPTYRCLLAKYSNVFEELLKESTELPVTIKTDFDSVIIEAAAFMLDKPFQTDGNEVDIFKFAVKYEIHEKQIDYSNVCEFIQIAYTQKIEKLKKHCLKFLV</sequence>
<organism evidence="1 2">
    <name type="scientific">Panagrolaimus sp. ES5</name>
    <dbReference type="NCBI Taxonomy" id="591445"/>
    <lineage>
        <taxon>Eukaryota</taxon>
        <taxon>Metazoa</taxon>
        <taxon>Ecdysozoa</taxon>
        <taxon>Nematoda</taxon>
        <taxon>Chromadorea</taxon>
        <taxon>Rhabditida</taxon>
        <taxon>Tylenchina</taxon>
        <taxon>Panagrolaimomorpha</taxon>
        <taxon>Panagrolaimoidea</taxon>
        <taxon>Panagrolaimidae</taxon>
        <taxon>Panagrolaimus</taxon>
    </lineage>
</organism>